<evidence type="ECO:0000313" key="3">
    <source>
        <dbReference type="Proteomes" id="UP000291819"/>
    </source>
</evidence>
<dbReference type="OrthoDB" id="7560784at2"/>
<dbReference type="InterPro" id="IPR025351">
    <property type="entry name" value="Pvc16_N"/>
</dbReference>
<dbReference type="RefSeq" id="WP_131031000.1">
    <property type="nucleotide sequence ID" value="NZ_SIXF01000016.1"/>
</dbReference>
<accession>A0A4V2JGM2</accession>
<evidence type="ECO:0000259" key="1">
    <source>
        <dbReference type="Pfam" id="PF14065"/>
    </source>
</evidence>
<feature type="domain" description="Pvc16 N-terminal" evidence="1">
    <location>
        <begin position="10"/>
        <end position="184"/>
    </location>
</feature>
<keyword evidence="3" id="KW-1185">Reference proteome</keyword>
<sequence>MINTALDFISKEINGYLNNIANTSNDDFIVVSSVVSEGKLAIPEKTMGITLMNIEEDRAIKDQRVTVRNMLGEIETRNPDVYLNLYVLISANFNHAGTESPTLDYLEGLKKLSQVISFFQGKNVFTQANSPLLSAIDSNIERLSAELFSFNFEQMNHFWSIIGHSYLPSVLYKIRMITVQENVQLVPDGLVENILLNTRTKL</sequence>
<gene>
    <name evidence="2" type="ORF">EYS08_16145</name>
</gene>
<dbReference type="AlphaFoldDB" id="A0A4V2JGM2"/>
<dbReference type="Pfam" id="PF14065">
    <property type="entry name" value="Pvc16_N"/>
    <property type="match status" value="1"/>
</dbReference>
<proteinExistence type="predicted"/>
<dbReference type="EMBL" id="SIXF01000016">
    <property type="protein sequence ID" value="TBO41061.1"/>
    <property type="molecule type" value="Genomic_DNA"/>
</dbReference>
<name>A0A4V2JGM2_9SPHI</name>
<protein>
    <submittedName>
        <fullName evidence="2">DUF4255 domain-containing protein</fullName>
    </submittedName>
</protein>
<dbReference type="Proteomes" id="UP000291819">
    <property type="component" value="Unassembled WGS sequence"/>
</dbReference>
<evidence type="ECO:0000313" key="2">
    <source>
        <dbReference type="EMBL" id="TBO41061.1"/>
    </source>
</evidence>
<reference evidence="2 3" key="1">
    <citation type="submission" date="2019-02" db="EMBL/GenBank/DDBJ databases">
        <title>Pedobacter kyonggii whole genome sequence analysis.</title>
        <authorList>
            <person name="Dahal R.H."/>
        </authorList>
    </citation>
    <scope>NUCLEOTIDE SEQUENCE [LARGE SCALE GENOMIC DNA]</scope>
    <source>
        <strain evidence="2 3">K-4-11-1</strain>
    </source>
</reference>
<organism evidence="2 3">
    <name type="scientific">Pedobacter kyonggii</name>
    <dbReference type="NCBI Taxonomy" id="1926871"/>
    <lineage>
        <taxon>Bacteria</taxon>
        <taxon>Pseudomonadati</taxon>
        <taxon>Bacteroidota</taxon>
        <taxon>Sphingobacteriia</taxon>
        <taxon>Sphingobacteriales</taxon>
        <taxon>Sphingobacteriaceae</taxon>
        <taxon>Pedobacter</taxon>
    </lineage>
</organism>
<comment type="caution">
    <text evidence="2">The sequence shown here is derived from an EMBL/GenBank/DDBJ whole genome shotgun (WGS) entry which is preliminary data.</text>
</comment>